<accession>A0ACC3TS94</accession>
<reference evidence="2" key="1">
    <citation type="journal article" date="2024" name="Front. Bioeng. Biotechnol.">
        <title>Genome-scale model development and genomic sequencing of the oleaginous clade Lipomyces.</title>
        <authorList>
            <person name="Czajka J.J."/>
            <person name="Han Y."/>
            <person name="Kim J."/>
            <person name="Mondo S.J."/>
            <person name="Hofstad B.A."/>
            <person name="Robles A."/>
            <person name="Haridas S."/>
            <person name="Riley R."/>
            <person name="LaButti K."/>
            <person name="Pangilinan J."/>
            <person name="Andreopoulos W."/>
            <person name="Lipzen A."/>
            <person name="Yan J."/>
            <person name="Wang M."/>
            <person name="Ng V."/>
            <person name="Grigoriev I.V."/>
            <person name="Spatafora J.W."/>
            <person name="Magnuson J.K."/>
            <person name="Baker S.E."/>
            <person name="Pomraning K.R."/>
        </authorList>
    </citation>
    <scope>NUCLEOTIDE SEQUENCE [LARGE SCALE GENOMIC DNA]</scope>
    <source>
        <strain evidence="2">CBS 10300</strain>
    </source>
</reference>
<evidence type="ECO:0000313" key="1">
    <source>
        <dbReference type="EMBL" id="KAK9324009.1"/>
    </source>
</evidence>
<sequence length="508" mass="56157">MSDTGSTISAESSESAQQTTTGSARVVKVAIVGTGLAGLVSAYYLATASNARVQYSVHLFDESSTIGFDSSSVTATDADGVSRRIDVPMRSFAGGYYRRVISLYKSLGLQFHDAQFTYSFSELEQDCGVAKTYFLHGGRAGIFRRGGRPSQQGRLRWACYLIAVTFWYIYFSIIAAFARPKGGVSFENDISPRHVHNKKRFGGEEAKKAYGTMNTDDESSIEDENRHIESLREFARRWHIPTWFVDRFLVALFCAVSTCDAEVILSAPAADVIDYKRKTFRKPHYLLSNNSMSAVSALTEPIAKDNIHLGVAVKAMLSEGTTWTIRTVEEDYHHFSHVILATAPSRTAELHRPLVPVLRNVKANSVRVLVHTDDRVLNFLESDDIRDLNLLKTSTGTEATHVLFPGVYQTTSPVSLNGEPGEDYGGRIAKDKVVSESVFERVVRTNGLVVAVDKMRRRQGRHNVWVVGSWMWDGLVLLEGCVASAEAVCAGIRRKCGDQPVPLPKGIV</sequence>
<evidence type="ECO:0000313" key="2">
    <source>
        <dbReference type="Proteomes" id="UP001489719"/>
    </source>
</evidence>
<comment type="caution">
    <text evidence="1">The sequence shown here is derived from an EMBL/GenBank/DDBJ whole genome shotgun (WGS) entry which is preliminary data.</text>
</comment>
<dbReference type="EMBL" id="MU970055">
    <property type="protein sequence ID" value="KAK9324009.1"/>
    <property type="molecule type" value="Genomic_DNA"/>
</dbReference>
<proteinExistence type="predicted"/>
<name>A0ACC3TS94_9ASCO</name>
<dbReference type="Proteomes" id="UP001489719">
    <property type="component" value="Unassembled WGS sequence"/>
</dbReference>
<gene>
    <name evidence="1" type="ORF">V1517DRAFT_319012</name>
</gene>
<keyword evidence="2" id="KW-1185">Reference proteome</keyword>
<protein>
    <submittedName>
        <fullName evidence="1">Uncharacterized protein</fullName>
    </submittedName>
</protein>
<organism evidence="1 2">
    <name type="scientific">Lipomyces orientalis</name>
    <dbReference type="NCBI Taxonomy" id="1233043"/>
    <lineage>
        <taxon>Eukaryota</taxon>
        <taxon>Fungi</taxon>
        <taxon>Dikarya</taxon>
        <taxon>Ascomycota</taxon>
        <taxon>Saccharomycotina</taxon>
        <taxon>Lipomycetes</taxon>
        <taxon>Lipomycetales</taxon>
        <taxon>Lipomycetaceae</taxon>
        <taxon>Lipomyces</taxon>
    </lineage>
</organism>